<dbReference type="AlphaFoldDB" id="A0A928UZB3"/>
<dbReference type="RefSeq" id="WP_193906736.1">
    <property type="nucleotide sequence ID" value="NZ_PRDL01000001.1"/>
</dbReference>
<sequence>MKVVEMLAVGLRLMGVYLVYSVFHTLLTRFSYWSAMQAQFEGQSYWMISLIIVEALIFAAIAFLLLRFPVTVARWLLGRQAGAEAVLQGKLNDLQTVLFCVVGVYVLSQSLPYLAESLLWLPGDAGDSREGLWFPRVIPVLVGLLQTALGLYLTLQAKGLSRLLSRLRG</sequence>
<feature type="transmembrane region" description="Helical" evidence="1">
    <location>
        <begin position="46"/>
        <end position="66"/>
    </location>
</feature>
<keyword evidence="1" id="KW-0472">Membrane</keyword>
<keyword evidence="3" id="KW-1185">Reference proteome</keyword>
<proteinExistence type="predicted"/>
<feature type="transmembrane region" description="Helical" evidence="1">
    <location>
        <begin position="133"/>
        <end position="155"/>
    </location>
</feature>
<evidence type="ECO:0000313" key="3">
    <source>
        <dbReference type="Proteomes" id="UP000652567"/>
    </source>
</evidence>
<name>A0A928UZB3_9GAMM</name>
<reference evidence="2" key="1">
    <citation type="submission" date="2018-07" db="EMBL/GenBank/DDBJ databases">
        <title>Genome assembly of strain Ka43.</title>
        <authorList>
            <person name="Kukolya J."/>
            <person name="Nagy I."/>
            <person name="Horvath B."/>
            <person name="Toth A."/>
        </authorList>
    </citation>
    <scope>NUCLEOTIDE SEQUENCE</scope>
    <source>
        <strain evidence="2">KB43</strain>
    </source>
</reference>
<keyword evidence="1" id="KW-0812">Transmembrane</keyword>
<keyword evidence="1" id="KW-1133">Transmembrane helix</keyword>
<protein>
    <submittedName>
        <fullName evidence="2">Uncharacterized protein</fullName>
    </submittedName>
</protein>
<evidence type="ECO:0000313" key="2">
    <source>
        <dbReference type="EMBL" id="MBE8715981.1"/>
    </source>
</evidence>
<accession>A0A928UZB3</accession>
<feature type="transmembrane region" description="Helical" evidence="1">
    <location>
        <begin position="7"/>
        <end position="26"/>
    </location>
</feature>
<organism evidence="2 3">
    <name type="scientific">Cellvibrio polysaccharolyticus</name>
    <dbReference type="NCBI Taxonomy" id="2082724"/>
    <lineage>
        <taxon>Bacteria</taxon>
        <taxon>Pseudomonadati</taxon>
        <taxon>Pseudomonadota</taxon>
        <taxon>Gammaproteobacteria</taxon>
        <taxon>Cellvibrionales</taxon>
        <taxon>Cellvibrionaceae</taxon>
        <taxon>Cellvibrio</taxon>
    </lineage>
</organism>
<comment type="caution">
    <text evidence="2">The sequence shown here is derived from an EMBL/GenBank/DDBJ whole genome shotgun (WGS) entry which is preliminary data.</text>
</comment>
<dbReference type="EMBL" id="PRDL01000001">
    <property type="protein sequence ID" value="MBE8715981.1"/>
    <property type="molecule type" value="Genomic_DNA"/>
</dbReference>
<evidence type="ECO:0000256" key="1">
    <source>
        <dbReference type="SAM" id="Phobius"/>
    </source>
</evidence>
<gene>
    <name evidence="2" type="ORF">C4F51_02120</name>
</gene>
<feature type="transmembrane region" description="Helical" evidence="1">
    <location>
        <begin position="97"/>
        <end position="121"/>
    </location>
</feature>
<dbReference type="Proteomes" id="UP000652567">
    <property type="component" value="Unassembled WGS sequence"/>
</dbReference>